<dbReference type="KEGG" id="cad:Curi_c05100"/>
<protein>
    <recommendedName>
        <fullName evidence="2">DUF5658 domain-containing protein</fullName>
    </recommendedName>
</protein>
<dbReference type="InterPro" id="IPR043717">
    <property type="entry name" value="DUF5658"/>
</dbReference>
<dbReference type="EMBL" id="CP003326">
    <property type="protein sequence ID" value="AFS77585.1"/>
    <property type="molecule type" value="Genomic_DNA"/>
</dbReference>
<feature type="transmembrane region" description="Helical" evidence="1">
    <location>
        <begin position="7"/>
        <end position="26"/>
    </location>
</feature>
<accession>K0AXW2</accession>
<dbReference type="HOGENOM" id="CLU_2449313_0_0_9"/>
<sequence>MIWLLKLYLVFIVILNILDLISTKIAINLGAAEVNPIMSLIVDSKLFIIVKILVPIAISLWLYRKSKYNYNRVLLTSKTIVGMYVFVVT</sequence>
<dbReference type="Pfam" id="PF18902">
    <property type="entry name" value="DUF5658"/>
    <property type="match status" value="1"/>
</dbReference>
<evidence type="ECO:0000313" key="3">
    <source>
        <dbReference type="EMBL" id="AFS77585.1"/>
    </source>
</evidence>
<name>K0AXW2_GOTA9</name>
<proteinExistence type="predicted"/>
<feature type="domain" description="DUF5658" evidence="2">
    <location>
        <begin position="10"/>
        <end position="88"/>
    </location>
</feature>
<dbReference type="Proteomes" id="UP000006094">
    <property type="component" value="Chromosome"/>
</dbReference>
<organism evidence="3 4">
    <name type="scientific">Gottschalkia acidurici (strain ATCC 7906 / DSM 604 / BCRC 14475 / CIP 104303 / KCTC 5404 / NCIMB 10678 / 9a)</name>
    <name type="common">Clostridium acidurici</name>
    <dbReference type="NCBI Taxonomy" id="1128398"/>
    <lineage>
        <taxon>Bacteria</taxon>
        <taxon>Bacillati</taxon>
        <taxon>Bacillota</taxon>
        <taxon>Tissierellia</taxon>
        <taxon>Tissierellales</taxon>
        <taxon>Gottschalkiaceae</taxon>
        <taxon>Gottschalkia</taxon>
    </lineage>
</organism>
<keyword evidence="1" id="KW-0472">Membrane</keyword>
<evidence type="ECO:0000313" key="4">
    <source>
        <dbReference type="Proteomes" id="UP000006094"/>
    </source>
</evidence>
<feature type="transmembrane region" description="Helical" evidence="1">
    <location>
        <begin position="46"/>
        <end position="63"/>
    </location>
</feature>
<evidence type="ECO:0000256" key="1">
    <source>
        <dbReference type="SAM" id="Phobius"/>
    </source>
</evidence>
<reference evidence="3 4" key="1">
    <citation type="journal article" date="2012" name="PLoS ONE">
        <title>The purine-utilizing bacterium Clostridium acidurici 9a: a genome-guided metabolic reconsideration.</title>
        <authorList>
            <person name="Hartwich K."/>
            <person name="Poehlein A."/>
            <person name="Daniel R."/>
        </authorList>
    </citation>
    <scope>NUCLEOTIDE SEQUENCE [LARGE SCALE GENOMIC DNA]</scope>
    <source>
        <strain evidence="4">ATCC 7906 / DSM 604 / BCRC 14475 / CIP 104303 / KCTC 5404 / NCIMB 10678 / 9a</strain>
    </source>
</reference>
<dbReference type="AlphaFoldDB" id="K0AXW2"/>
<keyword evidence="1" id="KW-1133">Transmembrane helix</keyword>
<keyword evidence="4" id="KW-1185">Reference proteome</keyword>
<evidence type="ECO:0000259" key="2">
    <source>
        <dbReference type="Pfam" id="PF18902"/>
    </source>
</evidence>
<keyword evidence="1" id="KW-0812">Transmembrane</keyword>
<gene>
    <name evidence="3" type="ordered locus">Curi_c05100</name>
</gene>